<reference evidence="1 2" key="1">
    <citation type="submission" date="2023-09" db="EMBL/GenBank/DDBJ databases">
        <authorList>
            <person name="Rey-Velasco X."/>
        </authorList>
    </citation>
    <scope>NUCLEOTIDE SEQUENCE [LARGE SCALE GENOMIC DNA]</scope>
    <source>
        <strain evidence="1 2">F158</strain>
    </source>
</reference>
<organism evidence="1 2">
    <name type="scientific">Tropicimonas omnivorans</name>
    <dbReference type="NCBI Taxonomy" id="3075590"/>
    <lineage>
        <taxon>Bacteria</taxon>
        <taxon>Pseudomonadati</taxon>
        <taxon>Pseudomonadota</taxon>
        <taxon>Alphaproteobacteria</taxon>
        <taxon>Rhodobacterales</taxon>
        <taxon>Roseobacteraceae</taxon>
        <taxon>Tropicimonas</taxon>
    </lineage>
</organism>
<dbReference type="Proteomes" id="UP001265259">
    <property type="component" value="Unassembled WGS sequence"/>
</dbReference>
<evidence type="ECO:0000313" key="1">
    <source>
        <dbReference type="EMBL" id="MDT0682001.1"/>
    </source>
</evidence>
<dbReference type="RefSeq" id="WP_311689748.1">
    <property type="nucleotide sequence ID" value="NZ_JAVRHL010000001.1"/>
</dbReference>
<sequence>MLIDGDTVRLDGPNVRLTREGNAPYDTLETWRPQNRSEAKLGDQKTGAARAMTGTLCVIGGPGSGGYGRMPGVLYGADGRDVGRAHFDRGLVKTSMNADWCA</sequence>
<name>A0ABU3DE58_9RHOB</name>
<evidence type="ECO:0000313" key="2">
    <source>
        <dbReference type="Proteomes" id="UP001265259"/>
    </source>
</evidence>
<accession>A0ABU3DE58</accession>
<comment type="caution">
    <text evidence="1">The sequence shown here is derived from an EMBL/GenBank/DDBJ whole genome shotgun (WGS) entry which is preliminary data.</text>
</comment>
<evidence type="ECO:0008006" key="3">
    <source>
        <dbReference type="Google" id="ProtNLM"/>
    </source>
</evidence>
<proteinExistence type="predicted"/>
<protein>
    <recommendedName>
        <fullName evidence="3">Dihydroxy-acid dehydratase</fullName>
    </recommendedName>
</protein>
<dbReference type="EMBL" id="JAVRHL010000001">
    <property type="protein sequence ID" value="MDT0682001.1"/>
    <property type="molecule type" value="Genomic_DNA"/>
</dbReference>
<gene>
    <name evidence="1" type="ORF">RM543_04830</name>
</gene>
<keyword evidence="2" id="KW-1185">Reference proteome</keyword>